<proteinExistence type="predicted"/>
<dbReference type="Gene3D" id="2.160.20.10">
    <property type="entry name" value="Single-stranded right-handed beta-helix, Pectin lyase-like"/>
    <property type="match status" value="1"/>
</dbReference>
<dbReference type="NCBIfam" id="TIGR01901">
    <property type="entry name" value="adhes_NPXG"/>
    <property type="match status" value="1"/>
</dbReference>
<evidence type="ECO:0000256" key="2">
    <source>
        <dbReference type="SAM" id="SignalP"/>
    </source>
</evidence>
<organism evidence="4 5">
    <name type="scientific">Duganella zoogloeoides</name>
    <dbReference type="NCBI Taxonomy" id="75659"/>
    <lineage>
        <taxon>Bacteria</taxon>
        <taxon>Pseudomonadati</taxon>
        <taxon>Pseudomonadota</taxon>
        <taxon>Betaproteobacteria</taxon>
        <taxon>Burkholderiales</taxon>
        <taxon>Oxalobacteraceae</taxon>
        <taxon>Telluria group</taxon>
        <taxon>Duganella</taxon>
    </lineage>
</organism>
<evidence type="ECO:0000259" key="3">
    <source>
        <dbReference type="SMART" id="SM00912"/>
    </source>
</evidence>
<dbReference type="PANTHER" id="PTHR12338:SF5">
    <property type="entry name" value="ANTIGEN 43-RELATED"/>
    <property type="match status" value="1"/>
</dbReference>
<dbReference type="Gene3D" id="2.160.20.110">
    <property type="match status" value="2"/>
</dbReference>
<sequence>MTKQKPLRTVPAGHPFEPPLRRTALALLIAACFNAAHANPVAPQVVHGQATFNQQGNLFTITNTPNTIINWQSFSVNAGEITRFVQRNAGSSVLNRITGQDPSKILGSLQSNGKVFLINPNGVLFGRDARVDVAGLVASSLALSNQDFLAGKMSFKAGDTAGAVINQGAINVGSGGQILLIAPNVENSGILTAPNGDVLLAAGHSVQLADAANPDLRVVLSAPADQAINIGQVVAQGGRIGMAGALLSQRGVLNANSAVVGENGKIVLKASGKTLLENGSVTSATSAVGEGGEITVLGDQVGMQGNASVDASGALGGGTVLLGGDYQGKNPAIANARQVAVGKDATIAADALENGDGGKVIMWGNETARVFGSISARGGAVSGNGGLVETSGRYLAVDGIRVDTSARSGKRGNWLLDPYDIEVVAGYNGQLQSVDQFADEPLNASIGAGTISNAGSNVILQATHRITFNSAINMVNSGAGLTAQAGEAINVNAAITTIGGAVNLSANDAAGGMAYGASGSVNLNAAIITDYGDVTLSGASILGAGTVNVGNGSLSLKSNRAGGSIALSGTGNQLVGSGAEGQTVRLQADNISFTGGLNFGGAGGLATLTIKQLSEGRQIDLGSKPGTALGLTNDELNRVAVNNVNIGDASSGNIAISAPVNLVNQQDVDGIRYLNLETGGALVATDKLAMHQADSELSVTAASLTVGNGGGLSAGAAVSLTADNMSLGGSSQSIRAGTGTGTGTVNLSRRTDNGSIEIGSAGADSIDSLGLTESELKTVGASTIAIGNDNYTGALNLQGALDLSNSNNLNLLQLRTGGNINLNGAVAVAKDLTVAAGSFGSDSVISANGIVSVGGAFLLDGGNWVQNNASLPAFSAYSFNVNNGSFLRVKGGNGDAARPYQIADVYGLQGIGTQSHSKHYSLVANIDASGTANWNRGNGRTGFAPMFTGDDLAYAGIFDGGNHSISGLTINGGVNSPYFGSGLFARLQGGTIRNLAMVGGSVVGGNNVGAVAGNNGGGTISNVTSSMSISGNTNVGGLVGFNSGTISNATATGAVTGLDATYNSGYSTVGGLVGSNSSSGTITVARATGAVTAPGEQVGGLVGNNNGAISQAYATGSVDGGASVGGLVGRNGGTIGDAYATGAIGMVRVYDIYPSNLGGVIGWSVAGSSASRLYFSGTVSSNNVTSGTVGAVVGRADPGAGVGPAFFNYDIAGTYFDQGGSTGRTTADMSKQSSFGGFNFGDNAVWRIYEGHTTPLLKAFLTPLQVTAGGASSRVYDGQVASVGPLSYVGLLNGDLGASGTATYGDARNVGTYALGGLWSTQYDISYAGAASVSITPRALSVILGGSKVYDGELGFANVSLSLDNVVSGDYVSVAGTAAQFLDKNAGTGKPVTVSGLTILTGNELGNYSLADTATGTADITRATLALGNVSAANKIYDGNTTASISGNLTGVIGSDQVRLTGLLGSFNNKNVGAAKDVSYSVTESNLTGNDAGNYVLATGGSTSATITARTLNLGFAGVNKTYDGNAAATLTITDDRVANDVLTATASGAFADKNAAANKAVTVENASLSGTDAGNYVLASTTGATSATIMQRALALGFTAAGKTYDGNTAATVSVTDNRVTGDVLTATATGSFADKDAGVNKVVTVANATLSGTDAANYLLTSTTGATSATITQRALALGFMAAGKTYDGNTAATLVVTDNRVAGDVLTATATGAFADKNAGANKVVTVQNASLSGTDAANYVLDSTTGAASATIAQRALALGFTAAGKTYDGNTAASLSVTDNRVAGDVLTATAIGAFADKNAGANKVVTVQNASLSGTDAANYVLDSTTGVASATIAQRALALGFTAAGKTYDGNTAASLSVTDNRVAGDVLTATATGAFADKNAGANKVVTVQNASLSGTDAANYVLDSTTGVASATIAQRALALGFTAAGKTYDGNTAATVSVTDNRVAGDVLTASATGAFADKNAGANKVVTVQNASLSGTDAANYVLDSTTGVASATIAQRALALGFTAAGKTYDGNTAATVSVTDNRVAGDVLTASATGAFADKNAGVGKVVMVQNASLSGTDAANYVLGSASGVTSATIAQRALALGFTAAGKTYDGNTAAVVAVTDNRVAGDVLIATANGSFADKNAGINKTVMVQNATLSGTDAANYVLDSTTGATSATIAQRALALGFTAAGKTYDGNIAATVAVTDNRVAGDVLTATASGAFADKNAGVNKTVAVQNATLSGADAANYVLTSTTGAASATITQRALALAFTAAGKTYDGNTAATVSVTDNRVAGDVLTASASGAFADKNAGANKLVTVQNASLSGADAGNYVLDATTGATSATIAQRALALGFTAAGKTYDGNIAATVAVTDNRVAGDVLIATASGTFADKNAGVNKTVAVQNATLSGADAANYVLDSTTGTASATIAQRALVLGFTAAGKTYDGNTAATVSVTDNRVAGDVLTASASGAFADKNAGGNKVVRVQNASLSGTDAANYVLDSTTGATSATIAQRALALGFTAAGKTYDGNTAATVAVTDNRVTGDVLTATATGAFADKNAGAKKVVTVQNASLSGTDAANYVLDATTGATSATIAQRALTLGYTGNDKVYDGGSTATVAIADNRLAGDVLNVSASAAFADKNAGSGKTVTVSNASLSGTDAGNYTLAASGGATTASIARAALTLSSISASDKVYDGTQAANVSGTVAGVIGQDAVSLAGGSGVFADRNFGTGKAVAVSGFQLAGSDAGNYTLTTNSGVAQASIAQRALSTWIGASGGLWSDAANWEGGVAPSGSNVLAADFAASTGTVVYTAAAGDTVLDSFTSRGGLNLAGGSLLVNGAFSAANYAQSGGLLGGSGNVTVSNSFSQSAGAINVGGNLAISQASGDLRFAALAANAISLTASTGAISQSGAVVANRLTTQSQSGTVLNDAGNRLKSFSASNSGAGGIALTTTSAPDVLVLGSLATGAGDVRIESTGGMESHAITSGSGNVTLIAHSPVNVQGAISANDVTIDASTAVSFGDGARVDAARTVAVTAGTGVTFAGAAALDVLATGGINVLARNGDLTAADTVRINSRGAPVTLLAPNGRLIVPASVMVAAPVTTPVVPPSAVTVPGNAVASLTNTYNPLNQISTPNSVSSPLLANLALDDSTKKATDESKNGIKKSFCN</sequence>
<dbReference type="Proteomes" id="UP001326110">
    <property type="component" value="Chromosome"/>
</dbReference>
<dbReference type="SMART" id="SM00912">
    <property type="entry name" value="Haemagg_act"/>
    <property type="match status" value="1"/>
</dbReference>
<evidence type="ECO:0000313" key="5">
    <source>
        <dbReference type="Proteomes" id="UP001326110"/>
    </source>
</evidence>
<protein>
    <submittedName>
        <fullName evidence="4">YDG domain-containing protein</fullName>
    </submittedName>
</protein>
<dbReference type="RefSeq" id="WP_322534504.1">
    <property type="nucleotide sequence ID" value="NZ_CP140152.1"/>
</dbReference>
<dbReference type="InterPro" id="IPR008638">
    <property type="entry name" value="FhaB/CdiA-like_TPS"/>
</dbReference>
<feature type="signal peptide" evidence="2">
    <location>
        <begin position="1"/>
        <end position="38"/>
    </location>
</feature>
<feature type="region of interest" description="Disordered" evidence="1">
    <location>
        <begin position="731"/>
        <end position="750"/>
    </location>
</feature>
<dbReference type="EMBL" id="CP140152">
    <property type="protein sequence ID" value="WQH05896.1"/>
    <property type="molecule type" value="Genomic_DNA"/>
</dbReference>
<dbReference type="PANTHER" id="PTHR12338">
    <property type="entry name" value="AUTOTRANSPORTER"/>
    <property type="match status" value="1"/>
</dbReference>
<reference evidence="4 5" key="1">
    <citation type="submission" date="2023-11" db="EMBL/GenBank/DDBJ databases">
        <title>MicrobeMod: A computational toolkit for identifying prokaryotic methylation and restriction-modification with nanopore sequencing.</title>
        <authorList>
            <person name="Crits-Christoph A."/>
            <person name="Kang S.C."/>
            <person name="Lee H."/>
            <person name="Ostrov N."/>
        </authorList>
    </citation>
    <scope>NUCLEOTIDE SEQUENCE [LARGE SCALE GENOMIC DNA]</scope>
    <source>
        <strain evidence="4 5">ATCC 25935</strain>
    </source>
</reference>
<dbReference type="InterPro" id="IPR011493">
    <property type="entry name" value="GLUG"/>
</dbReference>
<dbReference type="SUPFAM" id="SSF51126">
    <property type="entry name" value="Pectin lyase-like"/>
    <property type="match status" value="1"/>
</dbReference>
<dbReference type="InterPro" id="IPR012334">
    <property type="entry name" value="Pectin_lyas_fold"/>
</dbReference>
<name>A0ABZ0Y1J2_9BURK</name>
<evidence type="ECO:0000313" key="4">
    <source>
        <dbReference type="EMBL" id="WQH05896.1"/>
    </source>
</evidence>
<gene>
    <name evidence="4" type="ORF">SR858_06040</name>
</gene>
<dbReference type="Pfam" id="PF07581">
    <property type="entry name" value="Glug"/>
    <property type="match status" value="1"/>
</dbReference>
<dbReference type="Pfam" id="PF18657">
    <property type="entry name" value="YDG"/>
    <property type="match status" value="17"/>
</dbReference>
<dbReference type="Pfam" id="PF05860">
    <property type="entry name" value="TPS"/>
    <property type="match status" value="1"/>
</dbReference>
<evidence type="ECO:0000256" key="1">
    <source>
        <dbReference type="SAM" id="MobiDB-lite"/>
    </source>
</evidence>
<accession>A0ABZ0Y1J2</accession>
<keyword evidence="2" id="KW-0732">Signal</keyword>
<feature type="chain" id="PRO_5045624007" evidence="2">
    <location>
        <begin position="39"/>
        <end position="3159"/>
    </location>
</feature>
<feature type="domain" description="Filamentous haemagglutinin FhaB/tRNA nuclease CdiA-like TPS" evidence="3">
    <location>
        <begin position="36"/>
        <end position="147"/>
    </location>
</feature>
<dbReference type="InterPro" id="IPR011050">
    <property type="entry name" value="Pectin_lyase_fold/virulence"/>
</dbReference>
<keyword evidence="5" id="KW-1185">Reference proteome</keyword>
<dbReference type="InterPro" id="IPR041248">
    <property type="entry name" value="YDG"/>
</dbReference>
<dbReference type="InterPro" id="IPR050909">
    <property type="entry name" value="Bact_Autotransporter_VF"/>
</dbReference>